<comment type="subcellular location">
    <subcellularLocation>
        <location evidence="2">Cytoplasm</location>
    </subcellularLocation>
    <subcellularLocation>
        <location evidence="1">Membrane</location>
        <topology evidence="1">Peripheral membrane protein</topology>
    </subcellularLocation>
</comment>
<dbReference type="PROSITE" id="PS50003">
    <property type="entry name" value="PH_DOMAIN"/>
    <property type="match status" value="1"/>
</dbReference>
<evidence type="ECO:0000259" key="7">
    <source>
        <dbReference type="PROSITE" id="PS50003"/>
    </source>
</evidence>
<dbReference type="AlphaFoldDB" id="A0A7J7YGR8"/>
<protein>
    <submittedName>
        <fullName evidence="8">Rho GTPase activating protein 15</fullName>
    </submittedName>
</protein>
<dbReference type="PANTHER" id="PTHR23176">
    <property type="entry name" value="RHO/RAC/CDC GTPASE-ACTIVATING PROTEIN"/>
    <property type="match status" value="1"/>
</dbReference>
<dbReference type="InterPro" id="IPR001849">
    <property type="entry name" value="PH_domain"/>
</dbReference>
<dbReference type="Gene3D" id="2.30.29.30">
    <property type="entry name" value="Pleckstrin-homology domain (PH domain)/Phosphotyrosine-binding domain (PTB)"/>
    <property type="match status" value="1"/>
</dbReference>
<evidence type="ECO:0000256" key="5">
    <source>
        <dbReference type="ARBA" id="ARBA00023136"/>
    </source>
</evidence>
<dbReference type="GO" id="GO:0005096">
    <property type="term" value="F:GTPase activator activity"/>
    <property type="evidence" value="ECO:0007669"/>
    <property type="project" value="UniProtKB-KW"/>
</dbReference>
<evidence type="ECO:0000256" key="4">
    <source>
        <dbReference type="ARBA" id="ARBA00022490"/>
    </source>
</evidence>
<dbReference type="InterPro" id="IPR011993">
    <property type="entry name" value="PH-like_dom_sf"/>
</dbReference>
<keyword evidence="5" id="KW-0472">Membrane</keyword>
<dbReference type="SUPFAM" id="SSF50729">
    <property type="entry name" value="PH domain-like"/>
    <property type="match status" value="1"/>
</dbReference>
<dbReference type="Proteomes" id="UP000585614">
    <property type="component" value="Unassembled WGS sequence"/>
</dbReference>
<accession>A0A7J7YGR8</accession>
<gene>
    <name evidence="8" type="ORF">mRhiFer1_000910</name>
</gene>
<evidence type="ECO:0000256" key="3">
    <source>
        <dbReference type="ARBA" id="ARBA00022468"/>
    </source>
</evidence>
<evidence type="ECO:0000256" key="1">
    <source>
        <dbReference type="ARBA" id="ARBA00004170"/>
    </source>
</evidence>
<evidence type="ECO:0000256" key="2">
    <source>
        <dbReference type="ARBA" id="ARBA00004496"/>
    </source>
</evidence>
<comment type="caution">
    <text evidence="8">The sequence shown here is derived from an EMBL/GenBank/DDBJ whole genome shotgun (WGS) entry which is preliminary data.</text>
</comment>
<keyword evidence="3" id="KW-0343">GTPase activation</keyword>
<proteinExistence type="predicted"/>
<feature type="compositionally biased region" description="Polar residues" evidence="6">
    <location>
        <begin position="1"/>
        <end position="22"/>
    </location>
</feature>
<name>A0A7J7YGR8_RHIFE</name>
<evidence type="ECO:0000313" key="9">
    <source>
        <dbReference type="Proteomes" id="UP000585614"/>
    </source>
</evidence>
<dbReference type="PANTHER" id="PTHR23176:SF108">
    <property type="entry name" value="RHO GTPASE-ACTIVATING PROTEIN 15"/>
    <property type="match status" value="1"/>
</dbReference>
<evidence type="ECO:0000256" key="6">
    <source>
        <dbReference type="SAM" id="MobiDB-lite"/>
    </source>
</evidence>
<dbReference type="InterPro" id="IPR050729">
    <property type="entry name" value="Rho-GAP"/>
</dbReference>
<evidence type="ECO:0000313" key="8">
    <source>
        <dbReference type="EMBL" id="KAF6361055.1"/>
    </source>
</evidence>
<dbReference type="EMBL" id="JACAGC010000006">
    <property type="protein sequence ID" value="KAF6361055.1"/>
    <property type="molecule type" value="Genomic_DNA"/>
</dbReference>
<reference evidence="8 9" key="1">
    <citation type="journal article" date="2020" name="Nature">
        <title>Six reference-quality genomes reveal evolution of bat adaptations.</title>
        <authorList>
            <person name="Jebb D."/>
            <person name="Huang Z."/>
            <person name="Pippel M."/>
            <person name="Hughes G.M."/>
            <person name="Lavrichenko K."/>
            <person name="Devanna P."/>
            <person name="Winkler S."/>
            <person name="Jermiin L.S."/>
            <person name="Skirmuntt E.C."/>
            <person name="Katzourakis A."/>
            <person name="Burkitt-Gray L."/>
            <person name="Ray D.A."/>
            <person name="Sullivan K.A.M."/>
            <person name="Roscito J.G."/>
            <person name="Kirilenko B.M."/>
            <person name="Davalos L.M."/>
            <person name="Corthals A.P."/>
            <person name="Power M.L."/>
            <person name="Jones G."/>
            <person name="Ransome R.D."/>
            <person name="Dechmann D.K.N."/>
            <person name="Locatelli A.G."/>
            <person name="Puechmaille S.J."/>
            <person name="Fedrigo O."/>
            <person name="Jarvis E.D."/>
            <person name="Hiller M."/>
            <person name="Vernes S.C."/>
            <person name="Myers E.W."/>
            <person name="Teeling E.C."/>
        </authorList>
    </citation>
    <scope>NUCLEOTIDE SEQUENCE [LARGE SCALE GENOMIC DNA]</scope>
    <source>
        <strain evidence="8">MRhiFer1</strain>
        <tissue evidence="8">Lung</tissue>
    </source>
</reference>
<dbReference type="GO" id="GO:0005737">
    <property type="term" value="C:cytoplasm"/>
    <property type="evidence" value="ECO:0007669"/>
    <property type="project" value="UniProtKB-SubCell"/>
</dbReference>
<dbReference type="CDD" id="cd13233">
    <property type="entry name" value="PH_ARHGAP9-like"/>
    <property type="match status" value="1"/>
</dbReference>
<organism evidence="8 9">
    <name type="scientific">Rhinolophus ferrumequinum</name>
    <name type="common">Greater horseshoe bat</name>
    <dbReference type="NCBI Taxonomy" id="59479"/>
    <lineage>
        <taxon>Eukaryota</taxon>
        <taxon>Metazoa</taxon>
        <taxon>Chordata</taxon>
        <taxon>Craniata</taxon>
        <taxon>Vertebrata</taxon>
        <taxon>Euteleostomi</taxon>
        <taxon>Mammalia</taxon>
        <taxon>Eutheria</taxon>
        <taxon>Laurasiatheria</taxon>
        <taxon>Chiroptera</taxon>
        <taxon>Yinpterochiroptera</taxon>
        <taxon>Rhinolophoidea</taxon>
        <taxon>Rhinolophidae</taxon>
        <taxon>Rhinolophinae</taxon>
        <taxon>Rhinolophus</taxon>
    </lineage>
</organism>
<keyword evidence="4" id="KW-0963">Cytoplasm</keyword>
<sequence>MQKSTNSDTSVETLSPTRQGTGAVQMRIKNANSHHDRLSQSKSMILTDVGKVTEPISRHRRNHSQHVLKDVIPPLEQLMVEKEGYLQKAKIADGGKKLRKNWSTSWIVLSSRKIEFYKESKQQALSNMKTGNKPESVDLCGAHIEWAKEKSSRKNVFQRQQHAEMEQQHTAVCSS</sequence>
<feature type="domain" description="PH" evidence="7">
    <location>
        <begin position="79"/>
        <end position="175"/>
    </location>
</feature>
<dbReference type="GO" id="GO:0016020">
    <property type="term" value="C:membrane"/>
    <property type="evidence" value="ECO:0007669"/>
    <property type="project" value="UniProtKB-SubCell"/>
</dbReference>
<dbReference type="Pfam" id="PF00169">
    <property type="entry name" value="PH"/>
    <property type="match status" value="1"/>
</dbReference>
<feature type="region of interest" description="Disordered" evidence="6">
    <location>
        <begin position="1"/>
        <end position="23"/>
    </location>
</feature>